<feature type="region of interest" description="Disordered" evidence="1">
    <location>
        <begin position="46"/>
        <end position="79"/>
    </location>
</feature>
<dbReference type="AlphaFoldDB" id="A0A0D1WQE2"/>
<dbReference type="EMBL" id="KN846954">
    <property type="protein sequence ID" value="KIV77316.1"/>
    <property type="molecule type" value="Genomic_DNA"/>
</dbReference>
<feature type="region of interest" description="Disordered" evidence="1">
    <location>
        <begin position="141"/>
        <end position="166"/>
    </location>
</feature>
<feature type="compositionally biased region" description="Low complexity" evidence="1">
    <location>
        <begin position="53"/>
        <end position="79"/>
    </location>
</feature>
<gene>
    <name evidence="3" type="ORF">PV11_09122</name>
</gene>
<accession>A0A0D1WQE2</accession>
<dbReference type="OrthoDB" id="10573922at2759"/>
<reference evidence="3 4" key="1">
    <citation type="submission" date="2015-01" db="EMBL/GenBank/DDBJ databases">
        <title>The Genome Sequence of Exophiala sideris CBS121828.</title>
        <authorList>
            <consortium name="The Broad Institute Genomics Platform"/>
            <person name="Cuomo C."/>
            <person name="de Hoog S."/>
            <person name="Gorbushina A."/>
            <person name="Stielow B."/>
            <person name="Teixiera M."/>
            <person name="Abouelleil A."/>
            <person name="Chapman S.B."/>
            <person name="Priest M."/>
            <person name="Young S.K."/>
            <person name="Wortman J."/>
            <person name="Nusbaum C."/>
            <person name="Birren B."/>
        </authorList>
    </citation>
    <scope>NUCLEOTIDE SEQUENCE [LARGE SCALE GENOMIC DNA]</scope>
    <source>
        <strain evidence="3 4">CBS 121828</strain>
    </source>
</reference>
<dbReference type="HOGENOM" id="CLU_1304871_0_0_1"/>
<dbReference type="Proteomes" id="UP000053599">
    <property type="component" value="Unassembled WGS sequence"/>
</dbReference>
<protein>
    <recommendedName>
        <fullName evidence="5">Transmembrane protein</fullName>
    </recommendedName>
</protein>
<keyword evidence="2" id="KW-0472">Membrane</keyword>
<organism evidence="3 4">
    <name type="scientific">Exophiala sideris</name>
    <dbReference type="NCBI Taxonomy" id="1016849"/>
    <lineage>
        <taxon>Eukaryota</taxon>
        <taxon>Fungi</taxon>
        <taxon>Dikarya</taxon>
        <taxon>Ascomycota</taxon>
        <taxon>Pezizomycotina</taxon>
        <taxon>Eurotiomycetes</taxon>
        <taxon>Chaetothyriomycetidae</taxon>
        <taxon>Chaetothyriales</taxon>
        <taxon>Herpotrichiellaceae</taxon>
        <taxon>Exophiala</taxon>
    </lineage>
</organism>
<evidence type="ECO:0000256" key="2">
    <source>
        <dbReference type="SAM" id="Phobius"/>
    </source>
</evidence>
<sequence>MTEPWNYGQPQPPFTSPPALGGPFLSSILSDASAFGFFTSTLEPSTPTIQVPSTMTGSTDSTSSTSIVTNGDNSTSTSSYPPSSGFVTWISTSVLTVGSPSTIIVGPPSTITVGSPPTITVGSASTITFSATSTLTFSTMTQPSWARPPHPATGKPSLAPSNPDEATTSAMGSTVIYVILGILLVFGVACAFITSPSVVRQVKKCLTKRES</sequence>
<proteinExistence type="predicted"/>
<evidence type="ECO:0008006" key="5">
    <source>
        <dbReference type="Google" id="ProtNLM"/>
    </source>
</evidence>
<evidence type="ECO:0000256" key="1">
    <source>
        <dbReference type="SAM" id="MobiDB-lite"/>
    </source>
</evidence>
<feature type="region of interest" description="Disordered" evidence="1">
    <location>
        <begin position="1"/>
        <end position="20"/>
    </location>
</feature>
<keyword evidence="2" id="KW-1133">Transmembrane helix</keyword>
<evidence type="ECO:0000313" key="3">
    <source>
        <dbReference type="EMBL" id="KIV77316.1"/>
    </source>
</evidence>
<evidence type="ECO:0000313" key="4">
    <source>
        <dbReference type="Proteomes" id="UP000053599"/>
    </source>
</evidence>
<name>A0A0D1WQE2_9EURO</name>
<feature type="transmembrane region" description="Helical" evidence="2">
    <location>
        <begin position="175"/>
        <end position="199"/>
    </location>
</feature>
<keyword evidence="2" id="KW-0812">Transmembrane</keyword>